<dbReference type="OrthoDB" id="10003330at2759"/>
<feature type="non-terminal residue" evidence="4">
    <location>
        <position position="57"/>
    </location>
</feature>
<proteinExistence type="predicted"/>
<evidence type="ECO:0000313" key="4">
    <source>
        <dbReference type="EMBL" id="KAF5895537.1"/>
    </source>
</evidence>
<evidence type="ECO:0000256" key="2">
    <source>
        <dbReference type="ARBA" id="ARBA00022553"/>
    </source>
</evidence>
<evidence type="ECO:0000259" key="3">
    <source>
        <dbReference type="Pfam" id="PF01852"/>
    </source>
</evidence>
<dbReference type="PANTHER" id="PTHR12659">
    <property type="entry name" value="RHO-TYPE GTPASE ACTIVATING PROTEIN"/>
    <property type="match status" value="1"/>
</dbReference>
<dbReference type="SUPFAM" id="SSF55961">
    <property type="entry name" value="Bet v1-like"/>
    <property type="match status" value="1"/>
</dbReference>
<gene>
    <name evidence="4" type="ORF">DAT39_014761</name>
</gene>
<protein>
    <submittedName>
        <fullName evidence="4">Rho GTPase-activating protein 7-like isoform X1</fullName>
    </submittedName>
</protein>
<keyword evidence="5" id="KW-1185">Reference proteome</keyword>
<dbReference type="PANTHER" id="PTHR12659:SF4">
    <property type="entry name" value="RHO-GAP DOMAIN-CONTAINING PROTEIN"/>
    <property type="match status" value="1"/>
</dbReference>
<dbReference type="GO" id="GO:0005096">
    <property type="term" value="F:GTPase activator activity"/>
    <property type="evidence" value="ECO:0007669"/>
    <property type="project" value="UniProtKB-KW"/>
</dbReference>
<dbReference type="GO" id="GO:0035023">
    <property type="term" value="P:regulation of Rho protein signal transduction"/>
    <property type="evidence" value="ECO:0007669"/>
    <property type="project" value="TreeGrafter"/>
</dbReference>
<dbReference type="InterPro" id="IPR002913">
    <property type="entry name" value="START_lipid-bd_dom"/>
</dbReference>
<keyword evidence="2" id="KW-0597">Phosphoprotein</keyword>
<dbReference type="InterPro" id="IPR023393">
    <property type="entry name" value="START-like_dom_sf"/>
</dbReference>
<dbReference type="Proteomes" id="UP000727407">
    <property type="component" value="Unassembled WGS sequence"/>
</dbReference>
<feature type="non-terminal residue" evidence="4">
    <location>
        <position position="1"/>
    </location>
</feature>
<evidence type="ECO:0000313" key="5">
    <source>
        <dbReference type="Proteomes" id="UP000727407"/>
    </source>
</evidence>
<dbReference type="EMBL" id="QNUK01000318">
    <property type="protein sequence ID" value="KAF5895537.1"/>
    <property type="molecule type" value="Genomic_DNA"/>
</dbReference>
<dbReference type="Gene3D" id="3.30.530.20">
    <property type="match status" value="1"/>
</dbReference>
<reference evidence="4" key="1">
    <citation type="submission" date="2020-07" db="EMBL/GenBank/DDBJ databases">
        <title>Clarias magur genome sequencing, assembly and annotation.</title>
        <authorList>
            <person name="Kushwaha B."/>
            <person name="Kumar R."/>
            <person name="Das P."/>
            <person name="Joshi C.G."/>
            <person name="Kumar D."/>
            <person name="Nagpure N.S."/>
            <person name="Pandey M."/>
            <person name="Agarwal S."/>
            <person name="Srivastava S."/>
            <person name="Singh M."/>
            <person name="Sahoo L."/>
            <person name="Jayasankar P."/>
            <person name="Meher P.K."/>
            <person name="Koringa P.G."/>
            <person name="Iquebal M.A."/>
            <person name="Das S.P."/>
            <person name="Bit A."/>
            <person name="Patnaik S."/>
            <person name="Patel N."/>
            <person name="Shah T.M."/>
            <person name="Hinsu A."/>
            <person name="Jena J.K."/>
        </authorList>
    </citation>
    <scope>NUCLEOTIDE SEQUENCE</scope>
    <source>
        <strain evidence="4">CIFAMagur01</strain>
        <tissue evidence="4">Testis</tissue>
    </source>
</reference>
<organism evidence="4 5">
    <name type="scientific">Clarias magur</name>
    <name type="common">Asian catfish</name>
    <name type="synonym">Macropteronotus magur</name>
    <dbReference type="NCBI Taxonomy" id="1594786"/>
    <lineage>
        <taxon>Eukaryota</taxon>
        <taxon>Metazoa</taxon>
        <taxon>Chordata</taxon>
        <taxon>Craniata</taxon>
        <taxon>Vertebrata</taxon>
        <taxon>Euteleostomi</taxon>
        <taxon>Actinopterygii</taxon>
        <taxon>Neopterygii</taxon>
        <taxon>Teleostei</taxon>
        <taxon>Ostariophysi</taxon>
        <taxon>Siluriformes</taxon>
        <taxon>Clariidae</taxon>
        <taxon>Clarias</taxon>
    </lineage>
</organism>
<dbReference type="GO" id="GO:0030036">
    <property type="term" value="P:actin cytoskeleton organization"/>
    <property type="evidence" value="ECO:0007669"/>
    <property type="project" value="TreeGrafter"/>
</dbReference>
<evidence type="ECO:0000256" key="1">
    <source>
        <dbReference type="ARBA" id="ARBA00022468"/>
    </source>
</evidence>
<dbReference type="AlphaFoldDB" id="A0A8J4UHN9"/>
<feature type="domain" description="START" evidence="3">
    <location>
        <begin position="6"/>
        <end position="56"/>
    </location>
</feature>
<dbReference type="Pfam" id="PF01852">
    <property type="entry name" value="START"/>
    <property type="match status" value="1"/>
</dbReference>
<keyword evidence="1" id="KW-0343">GTPase activation</keyword>
<accession>A0A8J4UHN9</accession>
<sequence>TWQSDPSSGPLYVAATSVEHADVPSRGVAARVLCRMFLVEATGPRKSRLTHFCRTDT</sequence>
<comment type="caution">
    <text evidence="4">The sequence shown here is derived from an EMBL/GenBank/DDBJ whole genome shotgun (WGS) entry which is preliminary data.</text>
</comment>
<dbReference type="GO" id="GO:0008289">
    <property type="term" value="F:lipid binding"/>
    <property type="evidence" value="ECO:0007669"/>
    <property type="project" value="InterPro"/>
</dbReference>
<name>A0A8J4UHN9_CLAMG</name>